<name>A0A212RPY7_9PROT</name>
<gene>
    <name evidence="1" type="ORF">SAMN07250955_1121</name>
    <name evidence="2" type="ORF">SAMN07250955_1221</name>
</gene>
<protein>
    <submittedName>
        <fullName evidence="1">Uncharacterized protein</fullName>
    </submittedName>
</protein>
<feature type="non-terminal residue" evidence="1">
    <location>
        <position position="28"/>
    </location>
</feature>
<dbReference type="EMBL" id="FYEH01000012">
    <property type="protein sequence ID" value="SNB74522.1"/>
    <property type="molecule type" value="Genomic_DNA"/>
</dbReference>
<organism evidence="1 3">
    <name type="scientific">Arboricoccus pini</name>
    <dbReference type="NCBI Taxonomy" id="1963835"/>
    <lineage>
        <taxon>Bacteria</taxon>
        <taxon>Pseudomonadati</taxon>
        <taxon>Pseudomonadota</taxon>
        <taxon>Alphaproteobacteria</taxon>
        <taxon>Geminicoccales</taxon>
        <taxon>Geminicoccaceae</taxon>
        <taxon>Arboricoccus</taxon>
    </lineage>
</organism>
<dbReference type="AlphaFoldDB" id="A0A212RPY7"/>
<dbReference type="EMBL" id="FYEH01000022">
    <property type="protein sequence ID" value="SNB79636.1"/>
    <property type="molecule type" value="Genomic_DNA"/>
</dbReference>
<evidence type="ECO:0000313" key="1">
    <source>
        <dbReference type="EMBL" id="SNB74522.1"/>
    </source>
</evidence>
<dbReference type="Proteomes" id="UP000197065">
    <property type="component" value="Unassembled WGS sequence"/>
</dbReference>
<evidence type="ECO:0000313" key="2">
    <source>
        <dbReference type="EMBL" id="SNB79636.1"/>
    </source>
</evidence>
<accession>A0A212RPY7</accession>
<evidence type="ECO:0000313" key="3">
    <source>
        <dbReference type="Proteomes" id="UP000197065"/>
    </source>
</evidence>
<proteinExistence type="predicted"/>
<keyword evidence="3" id="KW-1185">Reference proteome</keyword>
<reference evidence="1 3" key="1">
    <citation type="submission" date="2017-06" db="EMBL/GenBank/DDBJ databases">
        <authorList>
            <person name="Kim H.J."/>
            <person name="Triplett B.A."/>
        </authorList>
    </citation>
    <scope>NUCLEOTIDE SEQUENCE [LARGE SCALE GENOMIC DNA]</scope>
    <source>
        <strain evidence="1 3">B29T1</strain>
    </source>
</reference>
<sequence>MSLQLGQEAPDFEQASTAGPLHFHAWLG</sequence>